<dbReference type="PANTHER" id="PTHR42241">
    <property type="entry name" value="HYPOTHETICAL MEMBRANE PROTEIN, CONSERVED, DUF998 FAMILY"/>
    <property type="match status" value="1"/>
</dbReference>
<feature type="transmembrane region" description="Helical" evidence="1">
    <location>
        <begin position="143"/>
        <end position="160"/>
    </location>
</feature>
<reference evidence="2" key="1">
    <citation type="journal article" date="2017" name="Nature">
        <title>Asgard archaea illuminate the origin of eukaryotic cellular complexity.</title>
        <authorList>
            <person name="Zaremba-Niedzwiedzka K."/>
            <person name="Caceres E.F."/>
            <person name="Saw J.H."/>
            <person name="Backstrom D."/>
            <person name="Juzokaite L."/>
            <person name="Vancaester E."/>
            <person name="Seitz K.W."/>
            <person name="Anantharaman K."/>
            <person name="Starnawski P."/>
            <person name="Kjeldsen K.U."/>
            <person name="Scott M.B."/>
            <person name="Nunoura T."/>
            <person name="Banfield J.F."/>
            <person name="Schramm A."/>
            <person name="Baker B.J."/>
            <person name="Spang A."/>
            <person name="Ettema T.J.G."/>
        </authorList>
    </citation>
    <scope>NUCLEOTIDE SEQUENCE</scope>
    <source>
        <strain evidence="2">LCB_4</strain>
    </source>
</reference>
<accession>A0AAF0D1X9</accession>
<dbReference type="Pfam" id="PF06197">
    <property type="entry name" value="DUF998"/>
    <property type="match status" value="1"/>
</dbReference>
<dbReference type="Proteomes" id="UP000186851">
    <property type="component" value="Chromosome"/>
</dbReference>
<keyword evidence="1" id="KW-0472">Membrane</keyword>
<dbReference type="PANTHER" id="PTHR42241:SF2">
    <property type="entry name" value="HYPOTHETICAL MEMBRANE PROTEIN, CONSERVED, DUF998 FAMILY"/>
    <property type="match status" value="1"/>
</dbReference>
<sequence>MTDRLLTAQIFTSILGFLAGVWSVSSILIAISVSPWFSWISNALSDLGVSPAALIFNQGLIVGGCFSLIFSLFYYNNVRGSIGGRVGVFFLILASISLIGIGVFTEYYVPHHFVFSVLFFVFVLFAFLSYGAGCLFEMGCRWLGVYCIIFGVIGIIAWALPVWDGVAIPEAITAFPAAFFIAVLGLKNLLSYIRK</sequence>
<evidence type="ECO:0000313" key="3">
    <source>
        <dbReference type="Proteomes" id="UP000186851"/>
    </source>
</evidence>
<feature type="transmembrane region" description="Helical" evidence="1">
    <location>
        <begin position="113"/>
        <end position="136"/>
    </location>
</feature>
<keyword evidence="1" id="KW-1133">Transmembrane helix</keyword>
<dbReference type="EMBL" id="CP091871">
    <property type="protein sequence ID" value="WEU40213.1"/>
    <property type="molecule type" value="Genomic_DNA"/>
</dbReference>
<name>A0AAF0D1X9_ODILC</name>
<dbReference type="InterPro" id="IPR009339">
    <property type="entry name" value="DUF998"/>
</dbReference>
<feature type="transmembrane region" description="Helical" evidence="1">
    <location>
        <begin position="53"/>
        <end position="75"/>
    </location>
</feature>
<dbReference type="AlphaFoldDB" id="A0AAF0D1X9"/>
<organism evidence="2 3">
    <name type="scientific">Odinarchaeota yellowstonii (strain LCB_4)</name>
    <dbReference type="NCBI Taxonomy" id="1841599"/>
    <lineage>
        <taxon>Archaea</taxon>
        <taxon>Promethearchaeati</taxon>
        <taxon>Candidatus Odinarchaeota</taxon>
        <taxon>Candidatus Odinarchaeia</taxon>
        <taxon>Candidatus Odinarchaeales</taxon>
        <taxon>Candidatus Odinarchaeaceae</taxon>
        <taxon>Candidatus Odinarchaeum</taxon>
    </lineage>
</organism>
<feature type="transmembrane region" description="Helical" evidence="1">
    <location>
        <begin position="87"/>
        <end position="107"/>
    </location>
</feature>
<feature type="transmembrane region" description="Helical" evidence="1">
    <location>
        <begin position="166"/>
        <end position="186"/>
    </location>
</feature>
<proteinExistence type="predicted"/>
<evidence type="ECO:0000256" key="1">
    <source>
        <dbReference type="SAM" id="Phobius"/>
    </source>
</evidence>
<evidence type="ECO:0000313" key="2">
    <source>
        <dbReference type="EMBL" id="WEU40213.1"/>
    </source>
</evidence>
<protein>
    <submittedName>
        <fullName evidence="2">DUF998 domain-containing protein</fullName>
    </submittedName>
</protein>
<feature type="transmembrane region" description="Helical" evidence="1">
    <location>
        <begin position="12"/>
        <end position="33"/>
    </location>
</feature>
<gene>
    <name evidence="2" type="ORF">OdinLCB4_007020</name>
</gene>
<reference evidence="2" key="2">
    <citation type="journal article" date="2022" name="Nat. Microbiol.">
        <title>A closed Candidatus Odinarchaeum chromosome exposes Asgard archaeal viruses.</title>
        <authorList>
            <person name="Tamarit D."/>
            <person name="Caceres E.F."/>
            <person name="Krupovic M."/>
            <person name="Nijland R."/>
            <person name="Eme L."/>
            <person name="Robinson N.P."/>
            <person name="Ettema T.J.G."/>
        </authorList>
    </citation>
    <scope>NUCLEOTIDE SEQUENCE</scope>
    <source>
        <strain evidence="2">LCB_4</strain>
    </source>
</reference>
<keyword evidence="1" id="KW-0812">Transmembrane</keyword>
<dbReference type="KEGG" id="oyw:OdinLCB4_007020"/>